<evidence type="ECO:0000256" key="1">
    <source>
        <dbReference type="ARBA" id="ARBA00000830"/>
    </source>
</evidence>
<dbReference type="GO" id="GO:0006281">
    <property type="term" value="P:DNA repair"/>
    <property type="evidence" value="ECO:0007669"/>
    <property type="project" value="TreeGrafter"/>
</dbReference>
<dbReference type="InterPro" id="IPR023214">
    <property type="entry name" value="HAD_sf"/>
</dbReference>
<protein>
    <recommendedName>
        <fullName evidence="4">phosphoglycolate phosphatase</fullName>
        <ecNumber evidence="4">3.1.3.18</ecNumber>
    </recommendedName>
</protein>
<keyword evidence="6" id="KW-1185">Reference proteome</keyword>
<dbReference type="SFLD" id="SFLDS00003">
    <property type="entry name" value="Haloacid_Dehalogenase"/>
    <property type="match status" value="1"/>
</dbReference>
<comment type="similarity">
    <text evidence="3">Belongs to the HAD-like hydrolase superfamily. CbbY/CbbZ/Gph/YieH family.</text>
</comment>
<dbReference type="SFLD" id="SFLDG01129">
    <property type="entry name" value="C1.5:_HAD__Beta-PGM__Phosphata"/>
    <property type="match status" value="1"/>
</dbReference>
<dbReference type="InterPro" id="IPR006439">
    <property type="entry name" value="HAD-SF_hydro_IA"/>
</dbReference>
<dbReference type="InterPro" id="IPR050155">
    <property type="entry name" value="HAD-like_hydrolase_sf"/>
</dbReference>
<dbReference type="InterPro" id="IPR036412">
    <property type="entry name" value="HAD-like_sf"/>
</dbReference>
<comment type="pathway">
    <text evidence="2">Organic acid metabolism; glycolate biosynthesis; glycolate from 2-phosphoglycolate: step 1/1.</text>
</comment>
<dbReference type="Pfam" id="PF00702">
    <property type="entry name" value="Hydrolase"/>
    <property type="match status" value="1"/>
</dbReference>
<sequence length="223" mass="23578">MTSFPFRIVGFDLDGTLLDTHGDLGAALNHALALAGRRHVPVEQVTNLIGGGARQMLLRALELTGTVPPEDEVKALHRELIAFYTDNIAVHTRLYPGGEAMLDGLAAQGVQIAVVTNKLEALAVRLLDALGLTPRLATVIGGDTLGPGRAKPAPDLLHEMLRRLGGGPAAFVGDTTFDTRAAAAAGLPCVAVRFGFNDVPVETMGARAIIDHYDQLIPVLRQL</sequence>
<comment type="caution">
    <text evidence="5">The sequence shown here is derived from an EMBL/GenBank/DDBJ whole genome shotgun (WGS) entry which is preliminary data.</text>
</comment>
<dbReference type="InterPro" id="IPR023198">
    <property type="entry name" value="PGP-like_dom2"/>
</dbReference>
<evidence type="ECO:0000256" key="2">
    <source>
        <dbReference type="ARBA" id="ARBA00004818"/>
    </source>
</evidence>
<dbReference type="EC" id="3.1.3.18" evidence="4"/>
<evidence type="ECO:0000256" key="4">
    <source>
        <dbReference type="ARBA" id="ARBA00013078"/>
    </source>
</evidence>
<dbReference type="SUPFAM" id="SSF56784">
    <property type="entry name" value="HAD-like"/>
    <property type="match status" value="1"/>
</dbReference>
<evidence type="ECO:0000313" key="6">
    <source>
        <dbReference type="Proteomes" id="UP000551327"/>
    </source>
</evidence>
<dbReference type="Gene3D" id="1.10.150.240">
    <property type="entry name" value="Putative phosphatase, domain 2"/>
    <property type="match status" value="1"/>
</dbReference>
<dbReference type="GO" id="GO:0005829">
    <property type="term" value="C:cytosol"/>
    <property type="evidence" value="ECO:0007669"/>
    <property type="project" value="TreeGrafter"/>
</dbReference>
<dbReference type="PANTHER" id="PTHR43434:SF1">
    <property type="entry name" value="PHOSPHOGLYCOLATE PHOSPHATASE"/>
    <property type="match status" value="1"/>
</dbReference>
<comment type="catalytic activity">
    <reaction evidence="1">
        <text>2-phosphoglycolate + H2O = glycolate + phosphate</text>
        <dbReference type="Rhea" id="RHEA:14369"/>
        <dbReference type="ChEBI" id="CHEBI:15377"/>
        <dbReference type="ChEBI" id="CHEBI:29805"/>
        <dbReference type="ChEBI" id="CHEBI:43474"/>
        <dbReference type="ChEBI" id="CHEBI:58033"/>
        <dbReference type="EC" id="3.1.3.18"/>
    </reaction>
</comment>
<organism evidence="5 6">
    <name type="scientific">Novosphingobium piscinae</name>
    <dbReference type="NCBI Taxonomy" id="1507448"/>
    <lineage>
        <taxon>Bacteria</taxon>
        <taxon>Pseudomonadati</taxon>
        <taxon>Pseudomonadota</taxon>
        <taxon>Alphaproteobacteria</taxon>
        <taxon>Sphingomonadales</taxon>
        <taxon>Sphingomonadaceae</taxon>
        <taxon>Novosphingobium</taxon>
    </lineage>
</organism>
<gene>
    <name evidence="5" type="ORF">H7F53_06990</name>
</gene>
<proteinExistence type="inferred from homology"/>
<name>A0A7X1FXQ4_9SPHN</name>
<evidence type="ECO:0000256" key="3">
    <source>
        <dbReference type="ARBA" id="ARBA00006171"/>
    </source>
</evidence>
<dbReference type="RefSeq" id="WP_185678772.1">
    <property type="nucleotide sequence ID" value="NZ_JACLAX010000005.1"/>
</dbReference>
<accession>A0A7X1FXQ4</accession>
<dbReference type="Proteomes" id="UP000551327">
    <property type="component" value="Unassembled WGS sequence"/>
</dbReference>
<reference evidence="5 6" key="1">
    <citation type="submission" date="2020-08" db="EMBL/GenBank/DDBJ databases">
        <title>The genome sequence of type strain Novosphingobium piscinae KCTC 42194.</title>
        <authorList>
            <person name="Liu Y."/>
        </authorList>
    </citation>
    <scope>NUCLEOTIDE SEQUENCE [LARGE SCALE GENOMIC DNA]</scope>
    <source>
        <strain evidence="5 6">KCTC 42194</strain>
    </source>
</reference>
<dbReference type="NCBIfam" id="TIGR01549">
    <property type="entry name" value="HAD-SF-IA-v1"/>
    <property type="match status" value="1"/>
</dbReference>
<evidence type="ECO:0000313" key="5">
    <source>
        <dbReference type="EMBL" id="MBC2668883.1"/>
    </source>
</evidence>
<dbReference type="Gene3D" id="3.40.50.1000">
    <property type="entry name" value="HAD superfamily/HAD-like"/>
    <property type="match status" value="1"/>
</dbReference>
<dbReference type="GO" id="GO:0008967">
    <property type="term" value="F:phosphoglycolate phosphatase activity"/>
    <property type="evidence" value="ECO:0007669"/>
    <property type="project" value="UniProtKB-EC"/>
</dbReference>
<dbReference type="AlphaFoldDB" id="A0A7X1FXQ4"/>
<dbReference type="PANTHER" id="PTHR43434">
    <property type="entry name" value="PHOSPHOGLYCOLATE PHOSPHATASE"/>
    <property type="match status" value="1"/>
</dbReference>
<dbReference type="EMBL" id="JACLAX010000005">
    <property type="protein sequence ID" value="MBC2668883.1"/>
    <property type="molecule type" value="Genomic_DNA"/>
</dbReference>
<keyword evidence="5" id="KW-0378">Hydrolase</keyword>